<protein>
    <submittedName>
        <fullName evidence="3">Uncharacterized protein</fullName>
    </submittedName>
</protein>
<evidence type="ECO:0000313" key="4">
    <source>
        <dbReference type="Proteomes" id="UP000011116"/>
    </source>
</evidence>
<dbReference type="GeneID" id="123411675"/>
<dbReference type="PANTHER" id="PTHR31625">
    <property type="match status" value="1"/>
</dbReference>
<evidence type="ECO:0000256" key="1">
    <source>
        <dbReference type="ARBA" id="ARBA00022679"/>
    </source>
</evidence>
<dbReference type="GO" id="GO:0016747">
    <property type="term" value="F:acyltransferase activity, transferring groups other than amino-acyl groups"/>
    <property type="evidence" value="ECO:0007669"/>
    <property type="project" value="UniProtKB-ARBA"/>
</dbReference>
<dbReference type="OrthoDB" id="1862401at2759"/>
<dbReference type="RefSeq" id="XP_044960572.1">
    <property type="nucleotide sequence ID" value="XM_045104637.1"/>
</dbReference>
<dbReference type="InterPro" id="IPR051504">
    <property type="entry name" value="Plant_metabolite_acyltrans"/>
</dbReference>
<evidence type="ECO:0000256" key="2">
    <source>
        <dbReference type="ARBA" id="ARBA00023315"/>
    </source>
</evidence>
<keyword evidence="4" id="KW-1185">Reference proteome</keyword>
<dbReference type="SMR" id="A0A8I6YHH6"/>
<dbReference type="SUPFAM" id="SSF52777">
    <property type="entry name" value="CoA-dependent acyltransferases"/>
    <property type="match status" value="1"/>
</dbReference>
<evidence type="ECO:0000313" key="3">
    <source>
        <dbReference type="EnsemblPlants" id="HORVU.MOREX.r3.7HG0649910.1.CDS1"/>
    </source>
</evidence>
<reference evidence="3" key="3">
    <citation type="submission" date="2022-01" db="UniProtKB">
        <authorList>
            <consortium name="EnsemblPlants"/>
        </authorList>
    </citation>
    <scope>IDENTIFICATION</scope>
    <source>
        <strain evidence="3">subsp. vulgare</strain>
    </source>
</reference>
<reference evidence="3" key="2">
    <citation type="submission" date="2020-10" db="EMBL/GenBank/DDBJ databases">
        <authorList>
            <person name="Scholz U."/>
            <person name="Mascher M."/>
            <person name="Fiebig A."/>
        </authorList>
    </citation>
    <scope>NUCLEOTIDE SEQUENCE [LARGE SCALE GENOMIC DNA]</scope>
    <source>
        <strain evidence="3">cv. Morex</strain>
    </source>
</reference>
<name>A0A8I6YHH6_HORVV</name>
<dbReference type="InterPro" id="IPR023213">
    <property type="entry name" value="CAT-like_dom_sf"/>
</dbReference>
<proteinExistence type="predicted"/>
<organism evidence="3 4">
    <name type="scientific">Hordeum vulgare subsp. vulgare</name>
    <name type="common">Domesticated barley</name>
    <dbReference type="NCBI Taxonomy" id="112509"/>
    <lineage>
        <taxon>Eukaryota</taxon>
        <taxon>Viridiplantae</taxon>
        <taxon>Streptophyta</taxon>
        <taxon>Embryophyta</taxon>
        <taxon>Tracheophyta</taxon>
        <taxon>Spermatophyta</taxon>
        <taxon>Magnoliopsida</taxon>
        <taxon>Liliopsida</taxon>
        <taxon>Poales</taxon>
        <taxon>Poaceae</taxon>
        <taxon>BOP clade</taxon>
        <taxon>Pooideae</taxon>
        <taxon>Triticodae</taxon>
        <taxon>Triticeae</taxon>
        <taxon>Hordeinae</taxon>
        <taxon>Hordeum</taxon>
    </lineage>
</organism>
<dbReference type="Pfam" id="PF02458">
    <property type="entry name" value="Transferase"/>
    <property type="match status" value="1"/>
</dbReference>
<dbReference type="EnsemblPlants" id="HORVU.MOREX.r3.7HG0649910.1">
    <property type="protein sequence ID" value="HORVU.MOREX.r3.7HG0649910.1.CDS1"/>
    <property type="gene ID" value="HORVU.MOREX.r3.7HG0649910"/>
</dbReference>
<dbReference type="Proteomes" id="UP000011116">
    <property type="component" value="Chromosome 7H"/>
</dbReference>
<dbReference type="Gramene" id="HORVU.MOREX.r3.7HG0649910.1">
    <property type="protein sequence ID" value="HORVU.MOREX.r3.7HG0649910.1.CDS1"/>
    <property type="gene ID" value="HORVU.MOREX.r3.7HG0649910"/>
</dbReference>
<dbReference type="Gene3D" id="3.30.559.10">
    <property type="entry name" value="Chloramphenicol acetyltransferase-like domain"/>
    <property type="match status" value="2"/>
</dbReference>
<sequence length="477" mass="51582">MNIRVRVLETTHVRPEMSGHTTVHQPAAVRLSLFDTLFLALPPIQRLFFYDGEDVPPFSALVGSLRSSLAATLAIFPPLAGRIAACPGDDLVIDCSPDALHPGVRFVVAEYSGDAADMRRLARDAEHDTEAFVQLVPELDVRMLPAPVLAVQVTRAAQARGDDEGAGAVAVGVSMHHAVADGQSLWQFMRAWAGASRQGSQAATGPPPSFDRAGILRHPKAEAAAREFARLSAPDLPRVNTLPEPDWTRQCRRTYLLTASQIQSLKHRILQQGQTSAENGGKQEPPTTYIAIASLLWTSIVRAKSPNHAVAAAEDDADAYFVFPADCRRRLRPPLDPGFFGNCVKVCYARASTADLCGHGHDDDGALAHAAAAVRRAIREHVEVEDPLGDADRWAETIRIRGVPQDRLARQGSSHRFMAYEVDFGWGQPSRVEIVSTFSAEMVMLAGARGGAVQVSVALGREHMDGFQASFLSQASA</sequence>
<gene>
    <name evidence="3" type="primary">LOC123411675</name>
</gene>
<dbReference type="Gramene" id="HORVU.MOREX.r2.7HG0539390.1">
    <property type="protein sequence ID" value="HORVU.MOREX.r2.7HG0539390.1.CDS.1"/>
    <property type="gene ID" value="HORVU.MOREX.r2.7HG0539390"/>
</dbReference>
<keyword evidence="1" id="KW-0808">Transferase</keyword>
<dbReference type="AlphaFoldDB" id="A0A8I6YHH6"/>
<keyword evidence="2" id="KW-0012">Acyltransferase</keyword>
<dbReference type="KEGG" id="hvg:123411675"/>
<accession>A0A8I6YHH6</accession>
<reference evidence="4" key="1">
    <citation type="journal article" date="2012" name="Nature">
        <title>A physical, genetic and functional sequence assembly of the barley genome.</title>
        <authorList>
            <consortium name="The International Barley Genome Sequencing Consortium"/>
            <person name="Mayer K.F."/>
            <person name="Waugh R."/>
            <person name="Brown J.W."/>
            <person name="Schulman A."/>
            <person name="Langridge P."/>
            <person name="Platzer M."/>
            <person name="Fincher G.B."/>
            <person name="Muehlbauer G.J."/>
            <person name="Sato K."/>
            <person name="Close T.J."/>
            <person name="Wise R.P."/>
            <person name="Stein N."/>
        </authorList>
    </citation>
    <scope>NUCLEOTIDE SEQUENCE [LARGE SCALE GENOMIC DNA]</scope>
    <source>
        <strain evidence="4">cv. Morex</strain>
    </source>
</reference>